<dbReference type="Proteomes" id="UP000054925">
    <property type="component" value="Unassembled WGS sequence"/>
</dbReference>
<accession>A0A158KZG6</accession>
<dbReference type="AlphaFoldDB" id="A0A158KZG6"/>
<proteinExistence type="predicted"/>
<protein>
    <submittedName>
        <fullName evidence="1">Uncharacterized protein</fullName>
    </submittedName>
</protein>
<dbReference type="EMBL" id="FCOL02000250">
    <property type="protein sequence ID" value="SAL86546.1"/>
    <property type="molecule type" value="Genomic_DNA"/>
</dbReference>
<sequence length="102" mass="11426">MEDTPPRPIYIKLMGDYYSTGIWHANGVMAEPEDLPVSPALHKQLVAWAASYDLNEDYLAEGIESKLGFDLPANGYRIASAMRESRASQTFTEYFKLLPLGL</sequence>
<dbReference type="OrthoDB" id="8448837at2"/>
<organism evidence="1 2">
    <name type="scientific">Caballeronia terrestris</name>
    <dbReference type="NCBI Taxonomy" id="1226301"/>
    <lineage>
        <taxon>Bacteria</taxon>
        <taxon>Pseudomonadati</taxon>
        <taxon>Pseudomonadota</taxon>
        <taxon>Betaproteobacteria</taxon>
        <taxon>Burkholderiales</taxon>
        <taxon>Burkholderiaceae</taxon>
        <taxon>Caballeronia</taxon>
    </lineage>
</organism>
<evidence type="ECO:0000313" key="1">
    <source>
        <dbReference type="EMBL" id="SAL86546.1"/>
    </source>
</evidence>
<name>A0A158KZG6_9BURK</name>
<comment type="caution">
    <text evidence="1">The sequence shown here is derived from an EMBL/GenBank/DDBJ whole genome shotgun (WGS) entry which is preliminary data.</text>
</comment>
<keyword evidence="2" id="KW-1185">Reference proteome</keyword>
<reference evidence="1" key="1">
    <citation type="submission" date="2016-01" db="EMBL/GenBank/DDBJ databases">
        <authorList>
            <person name="Peeters C."/>
        </authorList>
    </citation>
    <scope>NUCLEOTIDE SEQUENCE [LARGE SCALE GENOMIC DNA]</scope>
    <source>
        <strain evidence="1">LMG 22937</strain>
    </source>
</reference>
<dbReference type="RefSeq" id="WP_087660646.1">
    <property type="nucleotide sequence ID" value="NZ_FCOL02000250.1"/>
</dbReference>
<gene>
    <name evidence="1" type="ORF">AWB67_07222</name>
</gene>
<evidence type="ECO:0000313" key="2">
    <source>
        <dbReference type="Proteomes" id="UP000054925"/>
    </source>
</evidence>